<protein>
    <submittedName>
        <fullName evidence="4">GTP-binding protein</fullName>
    </submittedName>
</protein>
<dbReference type="Pfam" id="PF00656">
    <property type="entry name" value="Peptidase_C14"/>
    <property type="match status" value="1"/>
</dbReference>
<feature type="domain" description="Peptidase C14 caspase" evidence="1">
    <location>
        <begin position="20"/>
        <end position="201"/>
    </location>
</feature>
<sequence>MGVLRALLIAVPVPGLEFVREDVKHIKESLLRSGYAEADVTVLNTLDATRRGEIYAALRRFFAKCRDGDFALVHFSGHGVRIGDREFLVPGHVNADAGREGLVEVVPDVFFEQLDSQATVLMCLDSCRDEVSGDGEFKPPAAVPASSRSRENVFIMHACAPGQAALGTAAGSFMSRALAEALAPESTPRTVRDVITYVRRRTGEIAQDHGGNRRHQPYDRWLGRDDTAKTPAEHDERVICKSGPGTQKWARVVHDSALWDRIADPGVDKGRLKDSLGLLINKVVAIRRDAELPNRAGPDPWDDAEFPERVVARLDSLIPATPEGRLSALEVVALLATPFFREAAVACGRRALAELYLREAPGKEDKTGRQTRSSDRGDDVRPLLREDMVDVRRAYKNIEAKRQRLLEAGSHSAAEAVESWLRHRLLADWDQLWTAVAGPGPVVGALDSLRGVMEQLLEAAESAAALGPRPPVRSRDHLRSALLQVISQMRTPPAVSAPNGEEWQGGLDTFLGLRRRKWWRPRELAGLVHIAELLAIDPRALDGIVVDHLGELHLGVNPKELIAQVRGSEFHPVNYAVGHETPPPSGTPAPDQRVDWSLHSECGSAALHVALERQAHAAAAAARNLFKSMPNEALFDALPRHVNTDALLTDGNRNYEAPPPRFQLSEDGVKPLIMGTQLYGDRMLAVRELYQNALDACRRRWARQRYAQQTGLSDFGGSGVKPLAEHTIEFTVGRDDDQRLYIECVDHGIGMTEEELRDLFARAGRRYEQSPTRVRELRRWRRAGIDPELNSRFGIGVFSYFMLAEQITVVTRPANESGRTADGRAHRVDVVADSGLMHITKAELGDAGTVVRLYLRPEASARLRSLIKFLRKQVWHCPTTLVVNECLDNPRDDRWEPNELKPDVTLAVPQATTPDGIWWVHDQGARLVDGIFVDENDSPHGYVINLRRRHAPDLSANRNKLQHFDKDLAYQELSAAVDALTQWDPMPLKWLWELVHNDHRLGEIVLERLLATDIKVSVDEWHSSGTPAIHDSLARLGCLPYDRSAGRYSGASGSGFQFFQTWRAQLLSDGLRHRRDARWVIGQPEGFPGPTALDALLFREEGHLERPLTAVLHMSRGGGHDLRTALRTLRRYAVTGMAVPEVNDLRKLDGMEADPLHPDLYGAYALSRGGPFRSDGLDAPLHLPILRTAGQSGRPLGEIAELVHGLRVLDPGIPEPPELGELARHIPDRDETRVLLGGSGLGGLPALVTPAVAAYVAANAGLQVSDVLNTARTFAPFGFRITGKAGTKDELGTVNAIQPELNESFLWPRRLNGPLTLLGLARLSARRDDPDVGTTAEYLRGITGSLGLGDVSPGPLEGVKASAWWTSLPMVAERNHQPLSTWTTLRTMANASASESPESMVRSVEALAAAGVVDGAAVDAVRRWVDIPRGNRPHLLTDDERNLRFRDQSWSFGIEYDPTSNRVDHLFLVALAAERHGTLGDTAEAVRAEAEPYRIDVAEVPPEAQHLEPTLIEVEALSSVETSHWKTEITFADIVPYAHAHGISVPEAMARLREYEPLGAPPVPRAAPRPDGQWEEPDERAALAVESLLSYEPLNRGIVTPLALTVTAVRMGLGLRSTFQALVPYTACGVVVECPVPADDDHAPDWRDVIVLTRRLSGSEPALAGEVPDEHILLASEETDLSCGEVRDRLAYYAPLFAFRLPPENSGVPEERSTHAARP</sequence>
<proteinExistence type="predicted"/>
<evidence type="ECO:0000259" key="2">
    <source>
        <dbReference type="Pfam" id="PF24401"/>
    </source>
</evidence>
<dbReference type="InterPro" id="IPR056506">
    <property type="entry name" value="iHD-CE"/>
</dbReference>
<dbReference type="EMBL" id="CP045096">
    <property type="protein sequence ID" value="QFQ99634.1"/>
    <property type="molecule type" value="Genomic_DNA"/>
</dbReference>
<accession>A0A5P8K9C0</accession>
<dbReference type="GO" id="GO:0004197">
    <property type="term" value="F:cysteine-type endopeptidase activity"/>
    <property type="evidence" value="ECO:0007669"/>
    <property type="project" value="InterPro"/>
</dbReference>
<dbReference type="InterPro" id="IPR056507">
    <property type="entry name" value="wHTH-HSP90_Na-assoc"/>
</dbReference>
<reference evidence="4 5" key="1">
    <citation type="submission" date="2019-10" db="EMBL/GenBank/DDBJ databases">
        <title>Streptomyces sp. strain GY16 isolated from leaves of Broussonetia papyrifera.</title>
        <authorList>
            <person name="Mo P."/>
        </authorList>
    </citation>
    <scope>NUCLEOTIDE SEQUENCE [LARGE SCALE GENOMIC DNA]</scope>
    <source>
        <strain evidence="4 5">GY16</strain>
    </source>
</reference>
<dbReference type="Proteomes" id="UP000327294">
    <property type="component" value="Chromosome"/>
</dbReference>
<dbReference type="InterPro" id="IPR029030">
    <property type="entry name" value="Caspase-like_dom_sf"/>
</dbReference>
<name>A0A5P8K9C0_9ACTN</name>
<dbReference type="GO" id="GO:0006508">
    <property type="term" value="P:proteolysis"/>
    <property type="evidence" value="ECO:0007669"/>
    <property type="project" value="InterPro"/>
</dbReference>
<feature type="domain" description="wHTH-Hsp90 Na associated" evidence="3">
    <location>
        <begin position="1644"/>
        <end position="1693"/>
    </location>
</feature>
<dbReference type="Pfam" id="PF24410">
    <property type="entry name" value="wHTH-HSP90_Na-assoc"/>
    <property type="match status" value="1"/>
</dbReference>
<evidence type="ECO:0000259" key="1">
    <source>
        <dbReference type="Pfam" id="PF00656"/>
    </source>
</evidence>
<dbReference type="Pfam" id="PF24401">
    <property type="entry name" value="iHD-CE"/>
    <property type="match status" value="1"/>
</dbReference>
<evidence type="ECO:0000313" key="4">
    <source>
        <dbReference type="EMBL" id="QFQ99634.1"/>
    </source>
</evidence>
<keyword evidence="5" id="KW-1185">Reference proteome</keyword>
<dbReference type="SUPFAM" id="SSF52129">
    <property type="entry name" value="Caspase-like"/>
    <property type="match status" value="1"/>
</dbReference>
<gene>
    <name evidence="4" type="ORF">F9278_29685</name>
</gene>
<organism evidence="4 5">
    <name type="scientific">Streptomyces phaeolivaceus</name>
    <dbReference type="NCBI Taxonomy" id="2653200"/>
    <lineage>
        <taxon>Bacteria</taxon>
        <taxon>Bacillati</taxon>
        <taxon>Actinomycetota</taxon>
        <taxon>Actinomycetes</taxon>
        <taxon>Kitasatosporales</taxon>
        <taxon>Streptomycetaceae</taxon>
        <taxon>Streptomyces</taxon>
    </lineage>
</organism>
<dbReference type="KEGG" id="sphv:F9278_29685"/>
<dbReference type="Gene3D" id="3.40.50.1460">
    <property type="match status" value="1"/>
</dbReference>
<feature type="domain" description="iHD-CE" evidence="2">
    <location>
        <begin position="249"/>
        <end position="647"/>
    </location>
</feature>
<dbReference type="InterPro" id="IPR036890">
    <property type="entry name" value="HATPase_C_sf"/>
</dbReference>
<evidence type="ECO:0000259" key="3">
    <source>
        <dbReference type="Pfam" id="PF24410"/>
    </source>
</evidence>
<dbReference type="SUPFAM" id="SSF55874">
    <property type="entry name" value="ATPase domain of HSP90 chaperone/DNA topoisomerase II/histidine kinase"/>
    <property type="match status" value="1"/>
</dbReference>
<dbReference type="Gene3D" id="3.30.565.10">
    <property type="entry name" value="Histidine kinase-like ATPase, C-terminal domain"/>
    <property type="match status" value="1"/>
</dbReference>
<dbReference type="InterPro" id="IPR011600">
    <property type="entry name" value="Pept_C14_caspase"/>
</dbReference>
<evidence type="ECO:0000313" key="5">
    <source>
        <dbReference type="Proteomes" id="UP000327294"/>
    </source>
</evidence>